<evidence type="ECO:0000256" key="11">
    <source>
        <dbReference type="ARBA" id="ARBA00023136"/>
    </source>
</evidence>
<reference evidence="18" key="1">
    <citation type="submission" date="2021-02" db="EMBL/GenBank/DDBJ databases">
        <title>Genome sequence of Rhodospirillales sp. strain TMPK1 isolated from soil.</title>
        <authorList>
            <person name="Nakai R."/>
            <person name="Kusada H."/>
            <person name="Tamaki H."/>
        </authorList>
    </citation>
    <scope>NUCLEOTIDE SEQUENCE</scope>
    <source>
        <strain evidence="18">TMPK1</strain>
    </source>
</reference>
<dbReference type="PANTHER" id="PTHR33619:SF3">
    <property type="entry name" value="POLYSACCHARIDE EXPORT PROTEIN GFCE-RELATED"/>
    <property type="match status" value="1"/>
</dbReference>
<dbReference type="InterPro" id="IPR049712">
    <property type="entry name" value="Poly_export"/>
</dbReference>
<evidence type="ECO:0000256" key="1">
    <source>
        <dbReference type="ARBA" id="ARBA00004571"/>
    </source>
</evidence>
<evidence type="ECO:0000256" key="3">
    <source>
        <dbReference type="ARBA" id="ARBA00022448"/>
    </source>
</evidence>
<evidence type="ECO:0000256" key="12">
    <source>
        <dbReference type="ARBA" id="ARBA00023139"/>
    </source>
</evidence>
<evidence type="ECO:0000313" key="18">
    <source>
        <dbReference type="EMBL" id="GIL38102.1"/>
    </source>
</evidence>
<keyword evidence="14" id="KW-0449">Lipoprotein</keyword>
<dbReference type="Pfam" id="PF02563">
    <property type="entry name" value="Poly_export"/>
    <property type="match status" value="1"/>
</dbReference>
<keyword evidence="9" id="KW-0406">Ion transport</keyword>
<dbReference type="Proteomes" id="UP000681075">
    <property type="component" value="Unassembled WGS sequence"/>
</dbReference>
<evidence type="ECO:0000256" key="10">
    <source>
        <dbReference type="ARBA" id="ARBA00023114"/>
    </source>
</evidence>
<keyword evidence="7 15" id="KW-0732">Signal</keyword>
<keyword evidence="3" id="KW-0813">Transport</keyword>
<comment type="caution">
    <text evidence="18">The sequence shown here is derived from an EMBL/GenBank/DDBJ whole genome shotgun (WGS) entry which is preliminary data.</text>
</comment>
<proteinExistence type="inferred from homology"/>
<dbReference type="InterPro" id="IPR017477">
    <property type="entry name" value="PEP-CTERM_polysacc_export"/>
</dbReference>
<feature type="signal peptide" evidence="15">
    <location>
        <begin position="1"/>
        <end position="20"/>
    </location>
</feature>
<evidence type="ECO:0000256" key="14">
    <source>
        <dbReference type="ARBA" id="ARBA00023288"/>
    </source>
</evidence>
<evidence type="ECO:0000256" key="6">
    <source>
        <dbReference type="ARBA" id="ARBA00022692"/>
    </source>
</evidence>
<keyword evidence="11" id="KW-0472">Membrane</keyword>
<keyword evidence="8" id="KW-0625">Polysaccharide transport</keyword>
<dbReference type="Pfam" id="PF22461">
    <property type="entry name" value="SLBB_2"/>
    <property type="match status" value="1"/>
</dbReference>
<dbReference type="GO" id="GO:0015159">
    <property type="term" value="F:polysaccharide transmembrane transporter activity"/>
    <property type="evidence" value="ECO:0007669"/>
    <property type="project" value="InterPro"/>
</dbReference>
<evidence type="ECO:0000256" key="8">
    <source>
        <dbReference type="ARBA" id="ARBA00023047"/>
    </source>
</evidence>
<evidence type="ECO:0000256" key="5">
    <source>
        <dbReference type="ARBA" id="ARBA00022597"/>
    </source>
</evidence>
<dbReference type="GO" id="GO:0006811">
    <property type="term" value="P:monoatomic ion transport"/>
    <property type="evidence" value="ECO:0007669"/>
    <property type="project" value="UniProtKB-KW"/>
</dbReference>
<evidence type="ECO:0000256" key="13">
    <source>
        <dbReference type="ARBA" id="ARBA00023237"/>
    </source>
</evidence>
<keyword evidence="10" id="KW-0626">Porin</keyword>
<dbReference type="GO" id="GO:0009279">
    <property type="term" value="C:cell outer membrane"/>
    <property type="evidence" value="ECO:0007669"/>
    <property type="project" value="UniProtKB-SubCell"/>
</dbReference>
<dbReference type="EMBL" id="BOPV01000001">
    <property type="protein sequence ID" value="GIL38102.1"/>
    <property type="molecule type" value="Genomic_DNA"/>
</dbReference>
<feature type="domain" description="SLBB" evidence="17">
    <location>
        <begin position="121"/>
        <end position="202"/>
    </location>
</feature>
<gene>
    <name evidence="18" type="ORF">TMPK1_03390</name>
</gene>
<comment type="similarity">
    <text evidence="2">Belongs to the BexD/CtrA/VexA family.</text>
</comment>
<name>A0A8S8X878_9PROT</name>
<keyword evidence="13" id="KW-0998">Cell outer membrane</keyword>
<comment type="subcellular location">
    <subcellularLocation>
        <location evidence="1">Cell outer membrane</location>
        <topology evidence="1">Multi-pass membrane protein</topology>
    </subcellularLocation>
</comment>
<dbReference type="InterPro" id="IPR054765">
    <property type="entry name" value="SLBB_dom"/>
</dbReference>
<organism evidence="18 19">
    <name type="scientific">Roseiterribacter gracilis</name>
    <dbReference type="NCBI Taxonomy" id="2812848"/>
    <lineage>
        <taxon>Bacteria</taxon>
        <taxon>Pseudomonadati</taxon>
        <taxon>Pseudomonadota</taxon>
        <taxon>Alphaproteobacteria</taxon>
        <taxon>Rhodospirillales</taxon>
        <taxon>Roseiterribacteraceae</taxon>
        <taxon>Roseiterribacter</taxon>
    </lineage>
</organism>
<evidence type="ECO:0000259" key="16">
    <source>
        <dbReference type="Pfam" id="PF02563"/>
    </source>
</evidence>
<evidence type="ECO:0000256" key="4">
    <source>
        <dbReference type="ARBA" id="ARBA00022452"/>
    </source>
</evidence>
<keyword evidence="4" id="KW-1134">Transmembrane beta strand</keyword>
<dbReference type="AlphaFoldDB" id="A0A8S8X878"/>
<dbReference type="PANTHER" id="PTHR33619">
    <property type="entry name" value="POLYSACCHARIDE EXPORT PROTEIN GFCE-RELATED"/>
    <property type="match status" value="1"/>
</dbReference>
<evidence type="ECO:0000256" key="9">
    <source>
        <dbReference type="ARBA" id="ARBA00023065"/>
    </source>
</evidence>
<keyword evidence="19" id="KW-1185">Reference proteome</keyword>
<evidence type="ECO:0000256" key="7">
    <source>
        <dbReference type="ARBA" id="ARBA00022729"/>
    </source>
</evidence>
<evidence type="ECO:0000313" key="19">
    <source>
        <dbReference type="Proteomes" id="UP000681075"/>
    </source>
</evidence>
<dbReference type="Gene3D" id="3.10.560.10">
    <property type="entry name" value="Outer membrane lipoprotein wza domain like"/>
    <property type="match status" value="1"/>
</dbReference>
<protein>
    <submittedName>
        <fullName evidence="18">Sugar ABC transporter substrate-binding protein</fullName>
    </submittedName>
</protein>
<evidence type="ECO:0000256" key="15">
    <source>
        <dbReference type="SAM" id="SignalP"/>
    </source>
</evidence>
<keyword evidence="12" id="KW-0564">Palmitate</keyword>
<dbReference type="Gene3D" id="3.30.1950.10">
    <property type="entry name" value="wza like domain"/>
    <property type="match status" value="1"/>
</dbReference>
<feature type="domain" description="Polysaccharide export protein N-terminal" evidence="16">
    <location>
        <begin position="39"/>
        <end position="113"/>
    </location>
</feature>
<dbReference type="InterPro" id="IPR003715">
    <property type="entry name" value="Poly_export_N"/>
</dbReference>
<dbReference type="GO" id="GO:0015288">
    <property type="term" value="F:porin activity"/>
    <property type="evidence" value="ECO:0007669"/>
    <property type="project" value="UniProtKB-KW"/>
</dbReference>
<dbReference type="GO" id="GO:0046930">
    <property type="term" value="C:pore complex"/>
    <property type="evidence" value="ECO:0007669"/>
    <property type="project" value="UniProtKB-KW"/>
</dbReference>
<evidence type="ECO:0000259" key="17">
    <source>
        <dbReference type="Pfam" id="PF22461"/>
    </source>
</evidence>
<accession>A0A8S8X878</accession>
<dbReference type="PROSITE" id="PS51257">
    <property type="entry name" value="PROKAR_LIPOPROTEIN"/>
    <property type="match status" value="1"/>
</dbReference>
<keyword evidence="5" id="KW-0762">Sugar transport</keyword>
<dbReference type="NCBIfam" id="TIGR03027">
    <property type="entry name" value="pepcterm_export"/>
    <property type="match status" value="1"/>
</dbReference>
<sequence>MPLFRWGSKALGMVLGLVLAGCASQPPAPLSPGIGPTGPTADYLIGPGDVLGIYVFRAPELTVDVPVRPDGRISIPLVEDLVAVGKTPTQLTREIEGRLAKYVQQPTATVIVKNFVGPFDQQVRVVGEATKPQAIPYRANMTALDAMIEAGGLTKYAAGNRAVLVRREGSSQNSYTVRLDDLLRDGDVKQNVALRPGDVLIIPQAWF</sequence>
<evidence type="ECO:0000256" key="2">
    <source>
        <dbReference type="ARBA" id="ARBA00009450"/>
    </source>
</evidence>
<keyword evidence="6" id="KW-0812">Transmembrane</keyword>
<feature type="chain" id="PRO_5035729315" evidence="15">
    <location>
        <begin position="21"/>
        <end position="207"/>
    </location>
</feature>